<feature type="transmembrane region" description="Helical" evidence="1">
    <location>
        <begin position="180"/>
        <end position="198"/>
    </location>
</feature>
<feature type="transmembrane region" description="Helical" evidence="1">
    <location>
        <begin position="20"/>
        <end position="41"/>
    </location>
</feature>
<evidence type="ECO:0000256" key="1">
    <source>
        <dbReference type="SAM" id="Phobius"/>
    </source>
</evidence>
<proteinExistence type="predicted"/>
<dbReference type="CDD" id="cd21809">
    <property type="entry name" value="ABC-2_lan_permease-like"/>
    <property type="match status" value="1"/>
</dbReference>
<reference evidence="2" key="2">
    <citation type="journal article" date="2024" name="Antonie Van Leeuwenhoek">
        <title>Roseihalotalea indica gen. nov., sp. nov., a halophilic Bacteroidetes from mesopelagic Southwest Indian Ocean with higher carbohydrate metabolic potential.</title>
        <authorList>
            <person name="Chen B."/>
            <person name="Zhang M."/>
            <person name="Lin D."/>
            <person name="Ye J."/>
            <person name="Tang K."/>
        </authorList>
    </citation>
    <scope>NUCLEOTIDE SEQUENCE</scope>
    <source>
        <strain evidence="2">TK19036</strain>
    </source>
</reference>
<feature type="transmembrane region" description="Helical" evidence="1">
    <location>
        <begin position="61"/>
        <end position="82"/>
    </location>
</feature>
<name>A0AA49GLM7_9BACT</name>
<evidence type="ECO:0000313" key="2">
    <source>
        <dbReference type="EMBL" id="WKN36572.1"/>
    </source>
</evidence>
<accession>A0AA49GLM7</accession>
<feature type="transmembrane region" description="Helical" evidence="1">
    <location>
        <begin position="155"/>
        <end position="173"/>
    </location>
</feature>
<organism evidence="2">
    <name type="scientific">Roseihalotalea indica</name>
    <dbReference type="NCBI Taxonomy" id="2867963"/>
    <lineage>
        <taxon>Bacteria</taxon>
        <taxon>Pseudomonadati</taxon>
        <taxon>Bacteroidota</taxon>
        <taxon>Cytophagia</taxon>
        <taxon>Cytophagales</taxon>
        <taxon>Catalimonadaceae</taxon>
        <taxon>Roseihalotalea</taxon>
    </lineage>
</organism>
<protein>
    <submittedName>
        <fullName evidence="2">ABC transporter permease</fullName>
    </submittedName>
</protein>
<reference evidence="2" key="1">
    <citation type="journal article" date="2023" name="Comput. Struct. Biotechnol. J.">
        <title>Discovery of a novel marine Bacteroidetes with a rich repertoire of carbohydrate-active enzymes.</title>
        <authorList>
            <person name="Chen B."/>
            <person name="Liu G."/>
            <person name="Chen Q."/>
            <person name="Wang H."/>
            <person name="Liu L."/>
            <person name="Tang K."/>
        </authorList>
    </citation>
    <scope>NUCLEOTIDE SEQUENCE</scope>
    <source>
        <strain evidence="2">TK19036</strain>
    </source>
</reference>
<gene>
    <name evidence="2" type="ORF">K4G66_29870</name>
</gene>
<feature type="transmembrane region" description="Helical" evidence="1">
    <location>
        <begin position="232"/>
        <end position="251"/>
    </location>
</feature>
<dbReference type="Pfam" id="PF12730">
    <property type="entry name" value="ABC2_membrane_4"/>
    <property type="match status" value="1"/>
</dbReference>
<feature type="transmembrane region" description="Helical" evidence="1">
    <location>
        <begin position="108"/>
        <end position="135"/>
    </location>
</feature>
<keyword evidence="1" id="KW-0812">Transmembrane</keyword>
<dbReference type="AlphaFoldDB" id="A0AA49GLM7"/>
<keyword evidence="1" id="KW-0472">Membrane</keyword>
<dbReference type="EMBL" id="CP120682">
    <property type="protein sequence ID" value="WKN36572.1"/>
    <property type="molecule type" value="Genomic_DNA"/>
</dbReference>
<keyword evidence="1" id="KW-1133">Transmembrane helix</keyword>
<sequence>MSSFRRSIQAEILKGKNSFAFWLAFIGTSGVALSLFFLALFDGIVWEESPNSWRAWVHFHYAGTDFMLLPLFVIIIASLVTYQEHRNHLWKHWYVSTVSRWHLYAAKLVYIVLLFSASHLYFVGLLLVSGLLFGIIQPDTQLLTHFPDVAQLGGLAVQTITTILGMLALQYWISYRFRSFIVALGFGVIGFVTASLIIDTNDHILWHPYAYPLLYVQAQSLGESTLAASSNLSFYSIGYFLLFTVVGYWDIRRLDA</sequence>